<accession>A0A0C3PND1</accession>
<gene>
    <name evidence="1" type="ORF">M404DRAFT_995532</name>
</gene>
<organism evidence="1 2">
    <name type="scientific">Pisolithus tinctorius Marx 270</name>
    <dbReference type="NCBI Taxonomy" id="870435"/>
    <lineage>
        <taxon>Eukaryota</taxon>
        <taxon>Fungi</taxon>
        <taxon>Dikarya</taxon>
        <taxon>Basidiomycota</taxon>
        <taxon>Agaricomycotina</taxon>
        <taxon>Agaricomycetes</taxon>
        <taxon>Agaricomycetidae</taxon>
        <taxon>Boletales</taxon>
        <taxon>Sclerodermatineae</taxon>
        <taxon>Pisolithaceae</taxon>
        <taxon>Pisolithus</taxon>
    </lineage>
</organism>
<dbReference type="EMBL" id="KN831952">
    <property type="protein sequence ID" value="KIO10341.1"/>
    <property type="molecule type" value="Genomic_DNA"/>
</dbReference>
<keyword evidence="2" id="KW-1185">Reference proteome</keyword>
<dbReference type="AlphaFoldDB" id="A0A0C3PND1"/>
<reference evidence="2" key="2">
    <citation type="submission" date="2015-01" db="EMBL/GenBank/DDBJ databases">
        <title>Evolutionary Origins and Diversification of the Mycorrhizal Mutualists.</title>
        <authorList>
            <consortium name="DOE Joint Genome Institute"/>
            <consortium name="Mycorrhizal Genomics Consortium"/>
            <person name="Kohler A."/>
            <person name="Kuo A."/>
            <person name="Nagy L.G."/>
            <person name="Floudas D."/>
            <person name="Copeland A."/>
            <person name="Barry K.W."/>
            <person name="Cichocki N."/>
            <person name="Veneault-Fourrey C."/>
            <person name="LaButti K."/>
            <person name="Lindquist E.A."/>
            <person name="Lipzen A."/>
            <person name="Lundell T."/>
            <person name="Morin E."/>
            <person name="Murat C."/>
            <person name="Riley R."/>
            <person name="Ohm R."/>
            <person name="Sun H."/>
            <person name="Tunlid A."/>
            <person name="Henrissat B."/>
            <person name="Grigoriev I.V."/>
            <person name="Hibbett D.S."/>
            <person name="Martin F."/>
        </authorList>
    </citation>
    <scope>NUCLEOTIDE SEQUENCE [LARGE SCALE GENOMIC DNA]</scope>
    <source>
        <strain evidence="2">Marx 270</strain>
    </source>
</reference>
<reference evidence="1 2" key="1">
    <citation type="submission" date="2014-04" db="EMBL/GenBank/DDBJ databases">
        <authorList>
            <consortium name="DOE Joint Genome Institute"/>
            <person name="Kuo A."/>
            <person name="Kohler A."/>
            <person name="Costa M.D."/>
            <person name="Nagy L.G."/>
            <person name="Floudas D."/>
            <person name="Copeland A."/>
            <person name="Barry K.W."/>
            <person name="Cichocki N."/>
            <person name="Veneault-Fourrey C."/>
            <person name="LaButti K."/>
            <person name="Lindquist E.A."/>
            <person name="Lipzen A."/>
            <person name="Lundell T."/>
            <person name="Morin E."/>
            <person name="Murat C."/>
            <person name="Sun H."/>
            <person name="Tunlid A."/>
            <person name="Henrissat B."/>
            <person name="Grigoriev I.V."/>
            <person name="Hibbett D.S."/>
            <person name="Martin F."/>
            <person name="Nordberg H.P."/>
            <person name="Cantor M.N."/>
            <person name="Hua S.X."/>
        </authorList>
    </citation>
    <scope>NUCLEOTIDE SEQUENCE [LARGE SCALE GENOMIC DNA]</scope>
    <source>
        <strain evidence="1 2">Marx 270</strain>
    </source>
</reference>
<proteinExistence type="predicted"/>
<dbReference type="OrthoDB" id="2681592at2759"/>
<sequence length="76" mass="8488">MANFKDHEAAKAPAKLQNGLCRLNEEFNPQRMQIPIIRVLGPGMFGEYKQWRIEVTSSGSGQGKVPVLMKDNASQE</sequence>
<name>A0A0C3PND1_PISTI</name>
<dbReference type="InParanoid" id="A0A0C3PND1"/>
<protein>
    <submittedName>
        <fullName evidence="1">Uncharacterized protein</fullName>
    </submittedName>
</protein>
<evidence type="ECO:0000313" key="1">
    <source>
        <dbReference type="EMBL" id="KIO10341.1"/>
    </source>
</evidence>
<dbReference type="HOGENOM" id="CLU_2655529_0_0_1"/>
<evidence type="ECO:0000313" key="2">
    <source>
        <dbReference type="Proteomes" id="UP000054217"/>
    </source>
</evidence>
<dbReference type="Proteomes" id="UP000054217">
    <property type="component" value="Unassembled WGS sequence"/>
</dbReference>